<reference evidence="4 5" key="1">
    <citation type="submission" date="2020-08" db="EMBL/GenBank/DDBJ databases">
        <authorList>
            <person name="Koutsovoulos G."/>
            <person name="Danchin GJ E."/>
        </authorList>
    </citation>
    <scope>NUCLEOTIDE SEQUENCE [LARGE SCALE GENOMIC DNA]</scope>
</reference>
<comment type="caution">
    <text evidence="4">The sequence shown here is derived from an EMBL/GenBank/DDBJ whole genome shotgun (WGS) entry which is preliminary data.</text>
</comment>
<accession>A0A6V7UVN4</accession>
<dbReference type="PANTHER" id="PTHR12499:SF0">
    <property type="entry name" value="OPTIC ATROPHY 3 PROTEIN"/>
    <property type="match status" value="1"/>
</dbReference>
<name>A0A6V7UVN4_MELEN</name>
<comment type="similarity">
    <text evidence="1">Belongs to the OPA3 family.</text>
</comment>
<dbReference type="Proteomes" id="UP000580250">
    <property type="component" value="Unassembled WGS sequence"/>
</dbReference>
<dbReference type="PANTHER" id="PTHR12499">
    <property type="entry name" value="OPTIC ATROPHY 3 PROTEIN OPA3"/>
    <property type="match status" value="1"/>
</dbReference>
<feature type="coiled-coil region" evidence="3">
    <location>
        <begin position="112"/>
        <end position="139"/>
    </location>
</feature>
<sequence>MGIPAIQLFLIFARQMAKPVSNRIMTYGRKHPFFRNKILIPAGRGITNITTRLRMRDLGLGKPQTLVQLSDEAALEQASDILQEAVLYIYGIAIFSLYYYISKANEKHTVSHDDLNEIVEKIEERFEILQKEIDNLKKNEKDVGWFSWRNSDRKASSLPPQRPLETEKLTISRSEAMKRLADYDKIAE</sequence>
<dbReference type="GO" id="GO:0019216">
    <property type="term" value="P:regulation of lipid metabolic process"/>
    <property type="evidence" value="ECO:0007669"/>
    <property type="project" value="TreeGrafter"/>
</dbReference>
<evidence type="ECO:0000256" key="1">
    <source>
        <dbReference type="ARBA" id="ARBA00007584"/>
    </source>
</evidence>
<organism evidence="4 5">
    <name type="scientific">Meloidogyne enterolobii</name>
    <name type="common">Root-knot nematode worm</name>
    <name type="synonym">Meloidogyne mayaguensis</name>
    <dbReference type="NCBI Taxonomy" id="390850"/>
    <lineage>
        <taxon>Eukaryota</taxon>
        <taxon>Metazoa</taxon>
        <taxon>Ecdysozoa</taxon>
        <taxon>Nematoda</taxon>
        <taxon>Chromadorea</taxon>
        <taxon>Rhabditida</taxon>
        <taxon>Tylenchina</taxon>
        <taxon>Tylenchomorpha</taxon>
        <taxon>Tylenchoidea</taxon>
        <taxon>Meloidogynidae</taxon>
        <taxon>Meloidogyninae</taxon>
        <taxon>Meloidogyne</taxon>
    </lineage>
</organism>
<gene>
    <name evidence="4" type="ORF">MENT_LOCUS18003</name>
</gene>
<dbReference type="InterPro" id="IPR010754">
    <property type="entry name" value="OPA3-like"/>
</dbReference>
<dbReference type="EMBL" id="CAJEWN010000119">
    <property type="protein sequence ID" value="CAD2166657.1"/>
    <property type="molecule type" value="Genomic_DNA"/>
</dbReference>
<dbReference type="GO" id="GO:0005739">
    <property type="term" value="C:mitochondrion"/>
    <property type="evidence" value="ECO:0007669"/>
    <property type="project" value="TreeGrafter"/>
</dbReference>
<evidence type="ECO:0000256" key="2">
    <source>
        <dbReference type="ARBA" id="ARBA00023054"/>
    </source>
</evidence>
<dbReference type="AlphaFoldDB" id="A0A6V7UVN4"/>
<keyword evidence="2 3" id="KW-0175">Coiled coil</keyword>
<evidence type="ECO:0000313" key="4">
    <source>
        <dbReference type="EMBL" id="CAD2166657.1"/>
    </source>
</evidence>
<dbReference type="OrthoDB" id="2129069at2759"/>
<dbReference type="Pfam" id="PF07047">
    <property type="entry name" value="OPA3"/>
    <property type="match status" value="1"/>
</dbReference>
<evidence type="ECO:0000313" key="5">
    <source>
        <dbReference type="Proteomes" id="UP000580250"/>
    </source>
</evidence>
<evidence type="ECO:0000256" key="3">
    <source>
        <dbReference type="SAM" id="Coils"/>
    </source>
</evidence>
<protein>
    <submittedName>
        <fullName evidence="4">Uncharacterized protein</fullName>
    </submittedName>
</protein>
<proteinExistence type="inferred from homology"/>